<name>A0A127ZE45_9BASI</name>
<organism evidence="3">
    <name type="scientific">Sporisorium scitamineum</name>
    <dbReference type="NCBI Taxonomy" id="49012"/>
    <lineage>
        <taxon>Eukaryota</taxon>
        <taxon>Fungi</taxon>
        <taxon>Dikarya</taxon>
        <taxon>Basidiomycota</taxon>
        <taxon>Ustilaginomycotina</taxon>
        <taxon>Ustilaginomycetes</taxon>
        <taxon>Ustilaginales</taxon>
        <taxon>Ustilaginaceae</taxon>
        <taxon>Sporisorium</taxon>
    </lineage>
</organism>
<dbReference type="InterPro" id="IPR048536">
    <property type="entry name" value="Rrn6_K-rich"/>
</dbReference>
<protein>
    <recommendedName>
        <fullName evidence="2">RRN6 K-rich C-terminal domain-containing protein</fullName>
    </recommendedName>
</protein>
<gene>
    <name evidence="3" type="ORF">SPSC_03741</name>
</gene>
<dbReference type="Pfam" id="PF20639">
    <property type="entry name" value="Rrn6_K-rich"/>
    <property type="match status" value="1"/>
</dbReference>
<feature type="compositionally biased region" description="Basic and acidic residues" evidence="1">
    <location>
        <begin position="386"/>
        <end position="406"/>
    </location>
</feature>
<feature type="compositionally biased region" description="Basic residues" evidence="1">
    <location>
        <begin position="1218"/>
        <end position="1227"/>
    </location>
</feature>
<feature type="region of interest" description="Disordered" evidence="1">
    <location>
        <begin position="317"/>
        <end position="359"/>
    </location>
</feature>
<feature type="compositionally biased region" description="Polar residues" evidence="1">
    <location>
        <begin position="194"/>
        <end position="205"/>
    </location>
</feature>
<feature type="compositionally biased region" description="Low complexity" evidence="1">
    <location>
        <begin position="1155"/>
        <end position="1165"/>
    </location>
</feature>
<feature type="region of interest" description="Disordered" evidence="1">
    <location>
        <begin position="1153"/>
        <end position="1227"/>
    </location>
</feature>
<feature type="compositionally biased region" description="Low complexity" evidence="1">
    <location>
        <begin position="1053"/>
        <end position="1062"/>
    </location>
</feature>
<accession>A0A127ZE45</accession>
<feature type="compositionally biased region" description="Polar residues" evidence="1">
    <location>
        <begin position="1080"/>
        <end position="1093"/>
    </location>
</feature>
<dbReference type="InterPro" id="IPR019350">
    <property type="entry name" value="RNA_pol_I-sp_TIF_RRN6-like"/>
</dbReference>
<dbReference type="PANTHER" id="PTHR28221:SF2">
    <property type="entry name" value="RNA POLYMERASE I-SPECIFIC TRANSCRIPTION INITIATION FACTOR RRN6"/>
    <property type="match status" value="1"/>
</dbReference>
<feature type="region of interest" description="Disordered" evidence="1">
    <location>
        <begin position="1113"/>
        <end position="1141"/>
    </location>
</feature>
<reference evidence="3" key="1">
    <citation type="submission" date="2014-06" db="EMBL/GenBank/DDBJ databases">
        <authorList>
            <person name="Ju J."/>
            <person name="Zhang J."/>
        </authorList>
    </citation>
    <scope>NUCLEOTIDE SEQUENCE</scope>
    <source>
        <strain evidence="3">SscI8</strain>
    </source>
</reference>
<evidence type="ECO:0000313" key="3">
    <source>
        <dbReference type="EMBL" id="CDU24370.1"/>
    </source>
</evidence>
<feature type="region of interest" description="Disordered" evidence="1">
    <location>
        <begin position="1039"/>
        <end position="1093"/>
    </location>
</feature>
<sequence>MELIQLGSRGVARLNIHGSRSRDGAGVGAVQISSQQWSFPVQQAYSASPFSLGKLATQAGPSTCTQLTPPTKQTASRHPLSLYPCQSAEAGSSVDADILAAQSFLRQHHPEVDIPDHFLSELIYDNAEALQDTAHDLDGSMGIAEAQAIAILGPVVSQHKRIYAVVCVGGHNNDCLLLHQLQVRTGNADDSRSSHPAQSKTSQAKGKSKATDSSRLIFFPAHSAEQMFHTPILQIIASADRELLAVRTHSSTSFLSLHHRNSPDGSPWLHLEGVHQARYGTNEIAQHQDVCFGHTGSTLAATVDRHGNIDLYRFKQEEQHPQHQDPTLDQAAPSSDVAASSASKRKRKKRQNILTASPAPTLEAASAPVSVTVQRIPTKLFARSTADAKDNVPDDSHSTGRPRNDEASIDPELYRVLFAQDHGSLFVLTRHALLRVPLEHSGPEPAAETDSNIHTVLESSLCLSSYRRARFFSMAMTRGDAEHQLLAVCSSDTIFWFDLRAPFQPLFSTEHYRGDDPTLTLSYLPGHKNTTATPAQAKDNVIMCVLSSRRNELSSCYVLSSHQRQGPGHDLLRGVPATDHVSAKWAYTLHTAPVLLPKAASPAPRHDGPAAPPIFIDAADVLQREDGSPSYLTFRLDQRGALLAHFLQLSPISRDEASAQFNADVGIEILPPPFDSHLYTDDTETSQPVQANTDAATYVKTKILNYQKLHRSLFASPSKSSATSQRIDAVNGMGSGAARLDDLFNASSKGHAAIEASTLSLGQLICRLNQDADVNRQSRASRDPWFNVLDLDSDEEAEPKRAKAILDLRDDLRRALPALSTSSAQGAWSRAATVVSGHRAKSHSSLPQKDILRRALDRSHGHVDNEAAAYLPTKRAVQAWSAKERGTYQESLRRASRQMMLDLALEAEVFARPKARILDEGAPRQRPQQRQGTNWTAFEHREIYRFVQEQGDVIPPPHIGTVGLSFFAPLRSGDVEAAAARSGREQDGTKRSLDEAELEALLPSTSSTARLLLAEWQLGEDPADYNYLDPFQGLHRLPRASRLRGPTARARSRSFSRASSASNEDRSRSRSRNRKQSAAPSLSQSVFDSQGPLSSYPPSLMAASQASVALPAPPTLVSRRKRQRDDIISRSQPIRAPTQVYDPPGAVARQVAETPSAAQSQPAAPRFGFAGSFGDLTPTVSPASLQVGTPTQTHLGAASTQIEAGRFGARPLKADRPPKKKKRASGF</sequence>
<proteinExistence type="predicted"/>
<feature type="region of interest" description="Disordered" evidence="1">
    <location>
        <begin position="382"/>
        <end position="406"/>
    </location>
</feature>
<feature type="region of interest" description="Disordered" evidence="1">
    <location>
        <begin position="187"/>
        <end position="211"/>
    </location>
</feature>
<dbReference type="EMBL" id="LK056670">
    <property type="protein sequence ID" value="CDU24370.1"/>
    <property type="molecule type" value="Genomic_DNA"/>
</dbReference>
<dbReference type="PANTHER" id="PTHR28221">
    <property type="entry name" value="RNA POLYMERASE I-SPECIFIC TRANSCRIPTION INITIATION FACTOR RRN6"/>
    <property type="match status" value="1"/>
</dbReference>
<feature type="domain" description="RRN6 K-rich C-terminal" evidence="2">
    <location>
        <begin position="1119"/>
        <end position="1227"/>
    </location>
</feature>
<evidence type="ECO:0000259" key="2">
    <source>
        <dbReference type="Pfam" id="PF20639"/>
    </source>
</evidence>
<feature type="compositionally biased region" description="Polar residues" evidence="1">
    <location>
        <begin position="1178"/>
        <end position="1202"/>
    </location>
</feature>
<evidence type="ECO:0000256" key="1">
    <source>
        <dbReference type="SAM" id="MobiDB-lite"/>
    </source>
</evidence>
<dbReference type="OrthoDB" id="2382881at2759"/>
<dbReference type="AlphaFoldDB" id="A0A127ZE45"/>